<dbReference type="VEuPathDB" id="VectorBase:BGLB029172"/>
<dbReference type="STRING" id="6526.A0A2C9LBS5"/>
<dbReference type="Gene3D" id="2.10.50.10">
    <property type="entry name" value="Tumor Necrosis Factor Receptor, subunit A, domain 2"/>
    <property type="match status" value="1"/>
</dbReference>
<evidence type="ECO:0000313" key="3">
    <source>
        <dbReference type="Proteomes" id="UP000076420"/>
    </source>
</evidence>
<dbReference type="SUPFAM" id="SSF57184">
    <property type="entry name" value="Growth factor receptor domain"/>
    <property type="match status" value="1"/>
</dbReference>
<dbReference type="Proteomes" id="UP000076420">
    <property type="component" value="Unassembled WGS sequence"/>
</dbReference>
<organism evidence="2 3">
    <name type="scientific">Biomphalaria glabrata</name>
    <name type="common">Bloodfluke planorb</name>
    <name type="synonym">Freshwater snail</name>
    <dbReference type="NCBI Taxonomy" id="6526"/>
    <lineage>
        <taxon>Eukaryota</taxon>
        <taxon>Metazoa</taxon>
        <taxon>Spiralia</taxon>
        <taxon>Lophotrochozoa</taxon>
        <taxon>Mollusca</taxon>
        <taxon>Gastropoda</taxon>
        <taxon>Heterobranchia</taxon>
        <taxon>Euthyneura</taxon>
        <taxon>Panpulmonata</taxon>
        <taxon>Hygrophila</taxon>
        <taxon>Lymnaeoidea</taxon>
        <taxon>Planorbidae</taxon>
        <taxon>Biomphalaria</taxon>
    </lineage>
</organism>
<proteinExistence type="predicted"/>
<name>A0A2C9LBS5_BIOGL</name>
<dbReference type="InterPro" id="IPR009030">
    <property type="entry name" value="Growth_fac_rcpt_cys_sf"/>
</dbReference>
<protein>
    <recommendedName>
        <fullName evidence="1">Tyrosine-protein kinase ephrin type A/B receptor-like domain-containing protein</fullName>
    </recommendedName>
</protein>
<dbReference type="AlphaFoldDB" id="A0A2C9LBS5"/>
<accession>A0A2C9LBS5</accession>
<dbReference type="KEGG" id="bgt:106071637"/>
<dbReference type="InterPro" id="IPR011641">
    <property type="entry name" value="Tyr-kin_ephrin_A/B_rcpt-like"/>
</dbReference>
<sequence>MCGLNEFSATGLKPCQPCPHGYHQPKNGSKYCEKCSHTEQYCQSHCLRGNYSTSRTAPCKPCPLNYYNLKYFSFKCNPCPDNQVTKSVGSKSRTECVPGNEI</sequence>
<dbReference type="Pfam" id="PF07699">
    <property type="entry name" value="Ephrin_rec_like"/>
    <property type="match status" value="2"/>
</dbReference>
<dbReference type="EnsemblMetazoa" id="BGLB029172-RA">
    <property type="protein sequence ID" value="BGLB029172-PA"/>
    <property type="gene ID" value="BGLB029172"/>
</dbReference>
<gene>
    <name evidence="2" type="primary">106071637</name>
</gene>
<evidence type="ECO:0000313" key="2">
    <source>
        <dbReference type="EnsemblMetazoa" id="BGLB029172-PA"/>
    </source>
</evidence>
<feature type="domain" description="Tyrosine-protein kinase ephrin type A/B receptor-like" evidence="1">
    <location>
        <begin position="7"/>
        <end position="38"/>
    </location>
</feature>
<reference evidence="2" key="1">
    <citation type="submission" date="2020-05" db="UniProtKB">
        <authorList>
            <consortium name="EnsemblMetazoa"/>
        </authorList>
    </citation>
    <scope>IDENTIFICATION</scope>
    <source>
        <strain evidence="2">BB02</strain>
    </source>
</reference>
<evidence type="ECO:0000259" key="1">
    <source>
        <dbReference type="Pfam" id="PF07699"/>
    </source>
</evidence>
<dbReference type="SMART" id="SM01411">
    <property type="entry name" value="Ephrin_rec_like"/>
    <property type="match status" value="2"/>
</dbReference>
<feature type="domain" description="Tyrosine-protein kinase ephrin type A/B receptor-like" evidence="1">
    <location>
        <begin position="49"/>
        <end position="96"/>
    </location>
</feature>